<evidence type="ECO:0000313" key="1">
    <source>
        <dbReference type="EMBL" id="MFC6791238.1"/>
    </source>
</evidence>
<accession>A0ABW2BLE3</accession>
<keyword evidence="2" id="KW-1185">Reference proteome</keyword>
<reference evidence="2" key="1">
    <citation type="journal article" date="2019" name="Int. J. Syst. Evol. Microbiol.">
        <title>The Global Catalogue of Microorganisms (GCM) 10K type strain sequencing project: providing services to taxonomists for standard genome sequencing and annotation.</title>
        <authorList>
            <consortium name="The Broad Institute Genomics Platform"/>
            <consortium name="The Broad Institute Genome Sequencing Center for Infectious Disease"/>
            <person name="Wu L."/>
            <person name="Ma J."/>
        </authorList>
    </citation>
    <scope>NUCLEOTIDE SEQUENCE [LARGE SCALE GENOMIC DNA]</scope>
    <source>
        <strain evidence="2">CCUG 48316</strain>
    </source>
</reference>
<name>A0ABW2BLE3_9HYPH</name>
<evidence type="ECO:0000313" key="2">
    <source>
        <dbReference type="Proteomes" id="UP001596292"/>
    </source>
</evidence>
<dbReference type="RefSeq" id="WP_378971896.1">
    <property type="nucleotide sequence ID" value="NZ_JBHSWN010000001.1"/>
</dbReference>
<comment type="caution">
    <text evidence="1">The sequence shown here is derived from an EMBL/GenBank/DDBJ whole genome shotgun (WGS) entry which is preliminary data.</text>
</comment>
<organism evidence="1 2">
    <name type="scientific">Methylobacterium komagatae</name>
    <dbReference type="NCBI Taxonomy" id="374425"/>
    <lineage>
        <taxon>Bacteria</taxon>
        <taxon>Pseudomonadati</taxon>
        <taxon>Pseudomonadota</taxon>
        <taxon>Alphaproteobacteria</taxon>
        <taxon>Hyphomicrobiales</taxon>
        <taxon>Methylobacteriaceae</taxon>
        <taxon>Methylobacterium</taxon>
    </lineage>
</organism>
<protein>
    <submittedName>
        <fullName evidence="1">Uncharacterized protein</fullName>
    </submittedName>
</protein>
<gene>
    <name evidence="1" type="ORF">ACFQE0_17415</name>
</gene>
<dbReference type="Proteomes" id="UP001596292">
    <property type="component" value="Unassembled WGS sequence"/>
</dbReference>
<sequence length="218" mass="24001">MRAGTDDRQVMVGMDMELVAIGMGNGGGAQHNDSMRLLTRRLGVLPVAETVQEACIDPSTLSGRTLYDHRDKGPLFGTVFALTRNPAEFAKPIDIHRLLAREGRTSLFRADEDIDAPTGLVTAWVDDGLVIVAHRTRYRDHLVEIEAALRRGTLALLAPDIMQGPFLVISDRVPETLTIPTFKRDADQNLAGRDEPGCVFTVPTYQSDFDALATAFRR</sequence>
<dbReference type="EMBL" id="JBHSWN010000001">
    <property type="protein sequence ID" value="MFC6791238.1"/>
    <property type="molecule type" value="Genomic_DNA"/>
</dbReference>
<proteinExistence type="predicted"/>